<dbReference type="PANTHER" id="PTHR12801:SF115">
    <property type="entry name" value="FI18136P1-RELATED"/>
    <property type="match status" value="1"/>
</dbReference>
<dbReference type="PANTHER" id="PTHR12801">
    <property type="entry name" value="RNA EXONUCLEASE REXO1 / RECO3 FAMILY MEMBER-RELATED"/>
    <property type="match status" value="1"/>
</dbReference>
<dbReference type="GO" id="GO:0003676">
    <property type="term" value="F:nucleic acid binding"/>
    <property type="evidence" value="ECO:0007669"/>
    <property type="project" value="InterPro"/>
</dbReference>
<evidence type="ECO:0000256" key="4">
    <source>
        <dbReference type="ARBA" id="ARBA00022801"/>
    </source>
</evidence>
<protein>
    <recommendedName>
        <fullName evidence="10">Exonuclease domain-containing protein</fullName>
    </recommendedName>
</protein>
<keyword evidence="6" id="KW-0539">Nucleus</keyword>
<dbReference type="InterPro" id="IPR036397">
    <property type="entry name" value="RNaseH_sf"/>
</dbReference>
<dbReference type="GO" id="GO:0010629">
    <property type="term" value="P:negative regulation of gene expression"/>
    <property type="evidence" value="ECO:0007669"/>
    <property type="project" value="UniProtKB-ARBA"/>
</dbReference>
<dbReference type="InterPro" id="IPR001680">
    <property type="entry name" value="WD40_rpt"/>
</dbReference>
<dbReference type="Gene3D" id="3.30.420.10">
    <property type="entry name" value="Ribonuclease H-like superfamily/Ribonuclease H"/>
    <property type="match status" value="1"/>
</dbReference>
<dbReference type="SMART" id="SM00320">
    <property type="entry name" value="WD40"/>
    <property type="match status" value="1"/>
</dbReference>
<keyword evidence="7" id="KW-0853">WD repeat</keyword>
<evidence type="ECO:0000259" key="10">
    <source>
        <dbReference type="SMART" id="SM00479"/>
    </source>
</evidence>
<feature type="domain" description="Exonuclease" evidence="10">
    <location>
        <begin position="404"/>
        <end position="563"/>
    </location>
</feature>
<keyword evidence="9" id="KW-0472">Membrane</keyword>
<reference evidence="11" key="1">
    <citation type="journal article" date="2024" name="Gigascience">
        <title>Chromosome-level genome of the poultry shaft louse Menopon gallinae provides insight into the host-switching and adaptive evolution of parasitic lice.</title>
        <authorList>
            <person name="Xu Y."/>
            <person name="Ma L."/>
            <person name="Liu S."/>
            <person name="Liang Y."/>
            <person name="Liu Q."/>
            <person name="He Z."/>
            <person name="Tian L."/>
            <person name="Duan Y."/>
            <person name="Cai W."/>
            <person name="Li H."/>
            <person name="Song F."/>
        </authorList>
    </citation>
    <scope>NUCLEOTIDE SEQUENCE</scope>
    <source>
        <strain evidence="11">Cailab_2023a</strain>
    </source>
</reference>
<feature type="region of interest" description="Disordered" evidence="8">
    <location>
        <begin position="49"/>
        <end position="77"/>
    </location>
</feature>
<organism evidence="11">
    <name type="scientific">Menopon gallinae</name>
    <name type="common">poultry shaft louse</name>
    <dbReference type="NCBI Taxonomy" id="328185"/>
    <lineage>
        <taxon>Eukaryota</taxon>
        <taxon>Metazoa</taxon>
        <taxon>Ecdysozoa</taxon>
        <taxon>Arthropoda</taxon>
        <taxon>Hexapoda</taxon>
        <taxon>Insecta</taxon>
        <taxon>Pterygota</taxon>
        <taxon>Neoptera</taxon>
        <taxon>Paraneoptera</taxon>
        <taxon>Psocodea</taxon>
        <taxon>Troctomorpha</taxon>
        <taxon>Phthiraptera</taxon>
        <taxon>Amblycera</taxon>
        <taxon>Menoponidae</taxon>
        <taxon>Menopon</taxon>
    </lineage>
</organism>
<name>A0AAW2HPX0_9NEOP</name>
<keyword evidence="9" id="KW-1133">Transmembrane helix</keyword>
<keyword evidence="4" id="KW-0378">Hydrolase</keyword>
<dbReference type="GO" id="GO:0005634">
    <property type="term" value="C:nucleus"/>
    <property type="evidence" value="ECO:0007669"/>
    <property type="project" value="UniProtKB-SubCell"/>
</dbReference>
<evidence type="ECO:0000313" key="11">
    <source>
        <dbReference type="EMBL" id="KAL0271949.1"/>
    </source>
</evidence>
<evidence type="ECO:0000256" key="1">
    <source>
        <dbReference type="ARBA" id="ARBA00004123"/>
    </source>
</evidence>
<feature type="region of interest" description="Disordered" evidence="8">
    <location>
        <begin position="247"/>
        <end position="294"/>
    </location>
</feature>
<dbReference type="SUPFAM" id="SSF50978">
    <property type="entry name" value="WD40 repeat-like"/>
    <property type="match status" value="1"/>
</dbReference>
<keyword evidence="9" id="KW-0812">Transmembrane</keyword>
<evidence type="ECO:0000256" key="2">
    <source>
        <dbReference type="ARBA" id="ARBA00006357"/>
    </source>
</evidence>
<dbReference type="Gene3D" id="2.130.10.10">
    <property type="entry name" value="YVTN repeat-like/Quinoprotein amine dehydrogenase"/>
    <property type="match status" value="1"/>
</dbReference>
<evidence type="ECO:0000256" key="5">
    <source>
        <dbReference type="ARBA" id="ARBA00022839"/>
    </source>
</evidence>
<evidence type="ECO:0000256" key="3">
    <source>
        <dbReference type="ARBA" id="ARBA00022722"/>
    </source>
</evidence>
<dbReference type="InterPro" id="IPR034922">
    <property type="entry name" value="REX1-like_exo"/>
</dbReference>
<feature type="compositionally biased region" description="Low complexity" evidence="8">
    <location>
        <begin position="266"/>
        <end position="278"/>
    </location>
</feature>
<feature type="transmembrane region" description="Helical" evidence="9">
    <location>
        <begin position="6"/>
        <end position="27"/>
    </location>
</feature>
<dbReference type="InterPro" id="IPR013520">
    <property type="entry name" value="Ribonucl_H"/>
</dbReference>
<evidence type="ECO:0000256" key="7">
    <source>
        <dbReference type="PROSITE-ProRule" id="PRU00221"/>
    </source>
</evidence>
<evidence type="ECO:0000256" key="6">
    <source>
        <dbReference type="ARBA" id="ARBA00023242"/>
    </source>
</evidence>
<dbReference type="InterPro" id="IPR015943">
    <property type="entry name" value="WD40/YVTN_repeat-like_dom_sf"/>
</dbReference>
<dbReference type="GO" id="GO:0004527">
    <property type="term" value="F:exonuclease activity"/>
    <property type="evidence" value="ECO:0007669"/>
    <property type="project" value="UniProtKB-KW"/>
</dbReference>
<dbReference type="Pfam" id="PF00929">
    <property type="entry name" value="RNase_T"/>
    <property type="match status" value="1"/>
</dbReference>
<evidence type="ECO:0000256" key="8">
    <source>
        <dbReference type="SAM" id="MobiDB-lite"/>
    </source>
</evidence>
<dbReference type="Pfam" id="PF00400">
    <property type="entry name" value="WD40"/>
    <property type="match status" value="1"/>
</dbReference>
<gene>
    <name evidence="11" type="ORF">PYX00_005096</name>
</gene>
<comment type="subcellular location">
    <subcellularLocation>
        <location evidence="1">Nucleus</location>
    </subcellularLocation>
</comment>
<comment type="caution">
    <text evidence="11">The sequence shown here is derived from an EMBL/GenBank/DDBJ whole genome shotgun (WGS) entry which is preliminary data.</text>
</comment>
<proteinExistence type="inferred from homology"/>
<dbReference type="CDD" id="cd06145">
    <property type="entry name" value="REX1_like"/>
    <property type="match status" value="1"/>
</dbReference>
<dbReference type="AlphaFoldDB" id="A0AAW2HPX0"/>
<dbReference type="InterPro" id="IPR047021">
    <property type="entry name" value="REXO1/3/4-like"/>
</dbReference>
<accession>A0AAW2HPX0</accession>
<dbReference type="InterPro" id="IPR036322">
    <property type="entry name" value="WD40_repeat_dom_sf"/>
</dbReference>
<comment type="similarity">
    <text evidence="2">Belongs to the REXO1/REXO3 family.</text>
</comment>
<dbReference type="PROSITE" id="PS50082">
    <property type="entry name" value="WD_REPEATS_2"/>
    <property type="match status" value="1"/>
</dbReference>
<feature type="compositionally biased region" description="Low complexity" evidence="8">
    <location>
        <begin position="49"/>
        <end position="68"/>
    </location>
</feature>
<keyword evidence="5" id="KW-0269">Exonuclease</keyword>
<feature type="repeat" description="WD" evidence="7">
    <location>
        <begin position="95"/>
        <end position="122"/>
    </location>
</feature>
<dbReference type="SUPFAM" id="SSF53098">
    <property type="entry name" value="Ribonuclease H-like"/>
    <property type="match status" value="1"/>
</dbReference>
<keyword evidence="3" id="KW-0540">Nuclease</keyword>
<evidence type="ECO:0000256" key="9">
    <source>
        <dbReference type="SAM" id="Phobius"/>
    </source>
</evidence>
<feature type="region of interest" description="Disordered" evidence="8">
    <location>
        <begin position="114"/>
        <end position="177"/>
    </location>
</feature>
<dbReference type="EMBL" id="JARGDH010000003">
    <property type="protein sequence ID" value="KAL0271949.1"/>
    <property type="molecule type" value="Genomic_DNA"/>
</dbReference>
<dbReference type="SMART" id="SM00479">
    <property type="entry name" value="EXOIII"/>
    <property type="match status" value="1"/>
</dbReference>
<sequence length="574" mass="63419">MADGFTDFPIFLISLVAAGAVIASLFISKLVRRVTIPIISNADVTEQSKISQSNCSKKSSSQSQLNKSSIKKKYGDKNIREGKQSFNHQWLLTSLKGHSSAILDMEFSPNGKLLATCGEEGTNEPDPGGGDGSGSSSGSEGNKENSAVSKELPARKQKKNRGADGSPKKVTRKMKRTNRWMLSDGELSAVLRNYILTPEQIVGLGYPIESSLHPGRAIIYKTASPRGPIEQCQIPRLSHPFDVNAREFVPSPKRKSTDRKEKISDSLESSESGEASKSSNEEDSDDKDSDKDVSQSIIQRILDQSDEKRCVRCGRGFVMVDGEYLTQEKCVYHWGKLQRVYGAGTVGTVSVRSEFSCCNGRKNSKGCTVAKLHVWNGVDAGVNGPLDGYVKTKPRRSPPDGNHGVYSMDCEMCYTTRGLELAKITLVSTDGRTVYDSYVKPDSAIIDYNTRFSGITAKDLKKGNSAKCLREVQNDLMSFISADTILIGHALENDLKALKMIHSTVIDTSVIFPHYYGLPYRRSLRSLVNSILKRDIQSCGHDSFEDAKACMELMLWRVKKDFRNNFEPKICDKL</sequence>
<dbReference type="FunFam" id="3.30.420.10:FF:000031">
    <property type="entry name" value="RNA exonuclease 1"/>
    <property type="match status" value="1"/>
</dbReference>
<dbReference type="InterPro" id="IPR012337">
    <property type="entry name" value="RNaseH-like_sf"/>
</dbReference>